<comment type="caution">
    <text evidence="1">The sequence shown here is derived from an EMBL/GenBank/DDBJ whole genome shotgun (WGS) entry which is preliminary data.</text>
</comment>
<accession>A0ABS8GHL0</accession>
<evidence type="ECO:0008006" key="3">
    <source>
        <dbReference type="Google" id="ProtNLM"/>
    </source>
</evidence>
<evidence type="ECO:0000313" key="2">
    <source>
        <dbReference type="Proteomes" id="UP001139168"/>
    </source>
</evidence>
<gene>
    <name evidence="1" type="ORF">LJ752_05450</name>
</gene>
<dbReference type="EMBL" id="JAJFZQ010000004">
    <property type="protein sequence ID" value="MCC3265487.1"/>
    <property type="molecule type" value="Genomic_DNA"/>
</dbReference>
<dbReference type="Proteomes" id="UP001139168">
    <property type="component" value="Unassembled WGS sequence"/>
</dbReference>
<organism evidence="1 2">
    <name type="scientific">Arthrobacter gengyunqii</name>
    <dbReference type="NCBI Taxonomy" id="2886940"/>
    <lineage>
        <taxon>Bacteria</taxon>
        <taxon>Bacillati</taxon>
        <taxon>Actinomycetota</taxon>
        <taxon>Actinomycetes</taxon>
        <taxon>Micrococcales</taxon>
        <taxon>Micrococcaceae</taxon>
        <taxon>Arthrobacter</taxon>
    </lineage>
</organism>
<evidence type="ECO:0000313" key="1">
    <source>
        <dbReference type="EMBL" id="MCC3265487.1"/>
    </source>
</evidence>
<protein>
    <recommendedName>
        <fullName evidence="3">Nuclear transport factor 2 family protein</fullName>
    </recommendedName>
</protein>
<dbReference type="RefSeq" id="WP_227890327.1">
    <property type="nucleotide sequence ID" value="NZ_JAJFZQ010000004.1"/>
</dbReference>
<proteinExistence type="predicted"/>
<name>A0ABS8GHL0_9MICC</name>
<sequence length="111" mass="12248">MDSDAPERVLELIGSDFQLSVLFSGGTDNPVTDFSGDRQALMEYLEQRLKNTRTHHVLNAITSGDDEMVIGEVRQQGEFEASFSAVARLDSEGKASRLLMGRTPGVRFETP</sequence>
<reference evidence="1" key="1">
    <citation type="submission" date="2021-10" db="EMBL/GenBank/DDBJ databases">
        <title>Novel species in genus Arthrobacter.</title>
        <authorList>
            <person name="Liu Y."/>
        </authorList>
    </citation>
    <scope>NUCLEOTIDE SEQUENCE</scope>
    <source>
        <strain evidence="1">Zg-Y786</strain>
    </source>
</reference>
<keyword evidence="2" id="KW-1185">Reference proteome</keyword>